<organism evidence="1">
    <name type="scientific">Arundo donax</name>
    <name type="common">Giant reed</name>
    <name type="synonym">Donax arundinaceus</name>
    <dbReference type="NCBI Taxonomy" id="35708"/>
    <lineage>
        <taxon>Eukaryota</taxon>
        <taxon>Viridiplantae</taxon>
        <taxon>Streptophyta</taxon>
        <taxon>Embryophyta</taxon>
        <taxon>Tracheophyta</taxon>
        <taxon>Spermatophyta</taxon>
        <taxon>Magnoliopsida</taxon>
        <taxon>Liliopsida</taxon>
        <taxon>Poales</taxon>
        <taxon>Poaceae</taxon>
        <taxon>PACMAD clade</taxon>
        <taxon>Arundinoideae</taxon>
        <taxon>Arundineae</taxon>
        <taxon>Arundo</taxon>
    </lineage>
</organism>
<reference evidence="1" key="2">
    <citation type="journal article" date="2015" name="Data Brief">
        <title>Shoot transcriptome of the giant reed, Arundo donax.</title>
        <authorList>
            <person name="Barrero R.A."/>
            <person name="Guerrero F.D."/>
            <person name="Moolhuijzen P."/>
            <person name="Goolsby J.A."/>
            <person name="Tidwell J."/>
            <person name="Bellgard S.E."/>
            <person name="Bellgard M.I."/>
        </authorList>
    </citation>
    <scope>NUCLEOTIDE SEQUENCE</scope>
    <source>
        <tissue evidence="1">Shoot tissue taken approximately 20 cm above the soil surface</tissue>
    </source>
</reference>
<protein>
    <submittedName>
        <fullName evidence="1">Uncharacterized protein</fullName>
    </submittedName>
</protein>
<dbReference type="AlphaFoldDB" id="A0A0A9A276"/>
<reference evidence="1" key="1">
    <citation type="submission" date="2014-09" db="EMBL/GenBank/DDBJ databases">
        <authorList>
            <person name="Magalhaes I.L.F."/>
            <person name="Oliveira U."/>
            <person name="Santos F.R."/>
            <person name="Vidigal T.H.D.A."/>
            <person name="Brescovit A.D."/>
            <person name="Santos A.J."/>
        </authorList>
    </citation>
    <scope>NUCLEOTIDE SEQUENCE</scope>
    <source>
        <tissue evidence="1">Shoot tissue taken approximately 20 cm above the soil surface</tissue>
    </source>
</reference>
<dbReference type="EMBL" id="GBRH01253837">
    <property type="protein sequence ID" value="JAD44058.1"/>
    <property type="molecule type" value="Transcribed_RNA"/>
</dbReference>
<accession>A0A0A9A276</accession>
<proteinExistence type="predicted"/>
<name>A0A0A9A276_ARUDO</name>
<sequence>MIDSVLMKRQDEGEAPAAPMPLAAVELLDVGVVRVAMDEEVGVGDASEVDWGKLEWRWLVEER</sequence>
<evidence type="ECO:0000313" key="1">
    <source>
        <dbReference type="EMBL" id="JAD44058.1"/>
    </source>
</evidence>